<dbReference type="GO" id="GO:0019901">
    <property type="term" value="F:protein kinase binding"/>
    <property type="evidence" value="ECO:0007669"/>
    <property type="project" value="TreeGrafter"/>
</dbReference>
<comment type="similarity">
    <text evidence="1">Belongs to the FAM83 family.</text>
</comment>
<dbReference type="InterPro" id="IPR050944">
    <property type="entry name" value="FAM83"/>
</dbReference>
<dbReference type="Proteomes" id="UP000822369">
    <property type="component" value="Chromosome 3"/>
</dbReference>
<evidence type="ECO:0000256" key="2">
    <source>
        <dbReference type="SAM" id="MobiDB-lite"/>
    </source>
</evidence>
<dbReference type="SUPFAM" id="SSF56024">
    <property type="entry name" value="Phospholipase D/nuclease"/>
    <property type="match status" value="1"/>
</dbReference>
<evidence type="ECO:0000313" key="5">
    <source>
        <dbReference type="Proteomes" id="UP000822369"/>
    </source>
</evidence>
<dbReference type="OMA" id="FVSMWQE"/>
<dbReference type="Pfam" id="PF07894">
    <property type="entry name" value="SACK1"/>
    <property type="match status" value="1"/>
</dbReference>
<feature type="domain" description="Scaffolding anchor of CK1" evidence="3">
    <location>
        <begin position="39"/>
        <end position="312"/>
    </location>
</feature>
<comment type="caution">
    <text evidence="4">The sequence shown here is derived from an EMBL/GenBank/DDBJ whole genome shotgun (WGS) entry which is preliminary data.</text>
</comment>
<proteinExistence type="inferred from homology"/>
<evidence type="ECO:0000313" key="4">
    <source>
        <dbReference type="EMBL" id="KAF7226327.1"/>
    </source>
</evidence>
<feature type="region of interest" description="Disordered" evidence="2">
    <location>
        <begin position="411"/>
        <end position="450"/>
    </location>
</feature>
<dbReference type="KEGG" id="nfu:107378950"/>
<name>A0A9D3BXG3_NOTFU</name>
<dbReference type="EMBL" id="JAAVVJ010000003">
    <property type="protein sequence ID" value="KAF7226327.1"/>
    <property type="molecule type" value="Genomic_DNA"/>
</dbReference>
<protein>
    <submittedName>
        <fullName evidence="4">Transcript variant X1</fullName>
    </submittedName>
</protein>
<dbReference type="AlphaFoldDB" id="A0A9D3BXG3"/>
<feature type="region of interest" description="Disordered" evidence="2">
    <location>
        <begin position="331"/>
        <end position="393"/>
    </location>
</feature>
<sequence>MDGCSSASDLWYQRFKPLGKVRRRIQDLRIPSASYFLTSSSRLDLSHNESMRLAVDCLLSRGLEGYHEVLKAEGEVDFLSELEKDYILKHREGGNADAVGESDDVDRESDGQSCFGCSEVTAENGSKEESLDQNSEEDVKPAGQIPDDPRVEVFFQSDHRAAGMKDLVRQFIRKAKLALAVVTDNFSDPELLCDLLEASRKRNVSVYLLLDHLNLKVFVSMWEDLKLSSRHFPMLLVQSVHGLTYCAKTGRKLKGRIAESFIIADWTEVLSGSYSLTWLSWQVHQSLAVLIRGRSVSRFHQEFYRLYSDSEPVPDFVSFMPVLPSLCPYTTSQEAQSVRTEPRAWTEDREDTRTTPAEKLLGGSEDSKQPVLGAAAGSHSQRTKSQHSVVYSPPEAGANTELLERNQTQTHEDSYLPDQTSFSDAKAHPDRSVFSSIPEQSLKVQEQASSPRHGQLRAVCYQSHLKKVISLDHTDVGTEGFYSQQNISEKPLVFTSVRNTQRYLWNCSPISDNPEFISSPQQAPGNLILQFPFTSTKGRVFRLHTESSRLHQHQALIHSHFNASCSQSTAKTSPLRPQPHTHPRHILSDVRAQLLLQPVVAQQINTTLRLNWTPQRYQAAGTRAVSRHNSFSGTDVVEQLDWRSPQSGMKTSLGRSMSMMERRPGCFRGLL</sequence>
<evidence type="ECO:0000256" key="1">
    <source>
        <dbReference type="ARBA" id="ARBA00006937"/>
    </source>
</evidence>
<evidence type="ECO:0000259" key="3">
    <source>
        <dbReference type="Pfam" id="PF07894"/>
    </source>
</evidence>
<feature type="compositionally biased region" description="Polar residues" evidence="2">
    <location>
        <begin position="433"/>
        <end position="450"/>
    </location>
</feature>
<feature type="region of interest" description="Disordered" evidence="2">
    <location>
        <begin position="124"/>
        <end position="146"/>
    </location>
</feature>
<dbReference type="GO" id="GO:0007173">
    <property type="term" value="P:epidermal growth factor receptor signaling pathway"/>
    <property type="evidence" value="ECO:0007669"/>
    <property type="project" value="TreeGrafter"/>
</dbReference>
<dbReference type="PANTHER" id="PTHR16181">
    <property type="entry name" value="PROTEIN FAM83A-RELATED"/>
    <property type="match status" value="1"/>
</dbReference>
<gene>
    <name evidence="4" type="primary">fam83a</name>
    <name evidence="4" type="ORF">G4P62_005275</name>
</gene>
<organism evidence="4 5">
    <name type="scientific">Nothobranchius furzeri</name>
    <name type="common">Turquoise killifish</name>
    <dbReference type="NCBI Taxonomy" id="105023"/>
    <lineage>
        <taxon>Eukaryota</taxon>
        <taxon>Metazoa</taxon>
        <taxon>Chordata</taxon>
        <taxon>Craniata</taxon>
        <taxon>Vertebrata</taxon>
        <taxon>Euteleostomi</taxon>
        <taxon>Actinopterygii</taxon>
        <taxon>Neopterygii</taxon>
        <taxon>Teleostei</taxon>
        <taxon>Neoteleostei</taxon>
        <taxon>Acanthomorphata</taxon>
        <taxon>Ovalentaria</taxon>
        <taxon>Atherinomorphae</taxon>
        <taxon>Cyprinodontiformes</taxon>
        <taxon>Nothobranchiidae</taxon>
        <taxon>Nothobranchius</taxon>
    </lineage>
</organism>
<dbReference type="InterPro" id="IPR012461">
    <property type="entry name" value="SACK1"/>
</dbReference>
<dbReference type="Gene3D" id="3.30.870.10">
    <property type="entry name" value="Endonuclease Chain A"/>
    <property type="match status" value="1"/>
</dbReference>
<dbReference type="PANTHER" id="PTHR16181:SF29">
    <property type="entry name" value="PROTEIN FAM83A-RELATED"/>
    <property type="match status" value="1"/>
</dbReference>
<reference evidence="4" key="1">
    <citation type="submission" date="2020-03" db="EMBL/GenBank/DDBJ databases">
        <title>Intra-Species Differences in Population Size shape Life History and Genome Evolution.</title>
        <authorList>
            <person name="Willemsen D."/>
            <person name="Cui R."/>
            <person name="Valenzano D.R."/>
        </authorList>
    </citation>
    <scope>NUCLEOTIDE SEQUENCE</scope>
    <source>
        <strain evidence="4">GRZ</strain>
        <tissue evidence="4">Whole</tissue>
    </source>
</reference>
<accession>A0A9D3BXG3</accession>
<feature type="compositionally biased region" description="Basic and acidic residues" evidence="2">
    <location>
        <begin position="340"/>
        <end position="353"/>
    </location>
</feature>